<dbReference type="Proteomes" id="UP000523000">
    <property type="component" value="Unassembled WGS sequence"/>
</dbReference>
<keyword evidence="3" id="KW-0270">Exopolysaccharide synthesis</keyword>
<feature type="domain" description="Stealth protein CR3 conserved region 3" evidence="6">
    <location>
        <begin position="311"/>
        <end position="358"/>
    </location>
</feature>
<dbReference type="Pfam" id="PF17101">
    <property type="entry name" value="Stealth_CR1"/>
    <property type="match status" value="1"/>
</dbReference>
<dbReference type="Pfam" id="PF11380">
    <property type="entry name" value="Stealth_CR2"/>
    <property type="match status" value="1"/>
</dbReference>
<dbReference type="InterPro" id="IPR021520">
    <property type="entry name" value="Stealth_CR2"/>
</dbReference>
<dbReference type="RefSeq" id="WP_183512964.1">
    <property type="nucleotide sequence ID" value="NZ_BAABGK010000018.1"/>
</dbReference>
<feature type="domain" description="Stealth protein CR1 conserved region 1" evidence="5">
    <location>
        <begin position="124"/>
        <end position="147"/>
    </location>
</feature>
<evidence type="ECO:0008006" key="9">
    <source>
        <dbReference type="Google" id="ProtNLM"/>
    </source>
</evidence>
<sequence>MDFSRKPPNAERGLNALRDEQTRIVRRIVIESDTPCVVSDDGRTLTMTAAACARLREQLAERGIDSLSIEADALSRNIIAGWSCADKAVSLRQRDLHETLGVRILVTGDGKPYTVPNILDFDAPVDLVYTWVDGADAQWQDERAHALAAVDTTLLPTAADAVRYSSNDELKYSLRSVEAFLPWVNHIYLVMGQQPPVWLNTDHPGLTVVDHAEIFANTGNLPTFNSHAIEAQLHRIRELSEHFIYMNDDVFFGKPVSPSLFFTRGGQTRFQLSTQRFETEVGRALPVDVAALNNSELLQVEFGVQSTLKFKHVAHPQRRSVLERIEARHPVEVATTVSSKFRGTNDLSIPSSLAHYYGAALGMAVPGDASYKYVDVGEESAQLNLAKLLWGKRPHMLCLNQVSGGDKDLERQRTMVTHYLRQAYPWRSSFERVP</sequence>
<evidence type="ECO:0000256" key="3">
    <source>
        <dbReference type="ARBA" id="ARBA00023169"/>
    </source>
</evidence>
<evidence type="ECO:0000256" key="2">
    <source>
        <dbReference type="ARBA" id="ARBA00022679"/>
    </source>
</evidence>
<name>A0A839QRW4_9MICC</name>
<dbReference type="PANTHER" id="PTHR24045:SF0">
    <property type="entry name" value="N-ACETYLGLUCOSAMINE-1-PHOSPHOTRANSFERASE SUBUNITS ALPHA_BETA"/>
    <property type="match status" value="1"/>
</dbReference>
<dbReference type="EMBL" id="JACHVS010000002">
    <property type="protein sequence ID" value="MBB2997415.1"/>
    <property type="molecule type" value="Genomic_DNA"/>
</dbReference>
<organism evidence="7 8">
    <name type="scientific">Paeniglutamicibacter cryotolerans</name>
    <dbReference type="NCBI Taxonomy" id="670079"/>
    <lineage>
        <taxon>Bacteria</taxon>
        <taxon>Bacillati</taxon>
        <taxon>Actinomycetota</taxon>
        <taxon>Actinomycetes</taxon>
        <taxon>Micrococcales</taxon>
        <taxon>Micrococcaceae</taxon>
        <taxon>Paeniglutamicibacter</taxon>
    </lineage>
</organism>
<dbReference type="InterPro" id="IPR031358">
    <property type="entry name" value="Stealth_CR1"/>
</dbReference>
<keyword evidence="2" id="KW-0808">Transferase</keyword>
<comment type="caution">
    <text evidence="7">The sequence shown here is derived from an EMBL/GenBank/DDBJ whole genome shotgun (WGS) entry which is preliminary data.</text>
</comment>
<keyword evidence="8" id="KW-1185">Reference proteome</keyword>
<dbReference type="InterPro" id="IPR047141">
    <property type="entry name" value="Stealth"/>
</dbReference>
<dbReference type="InterPro" id="IPR031357">
    <property type="entry name" value="Stealth_CR3"/>
</dbReference>
<accession>A0A839QRW4</accession>
<evidence type="ECO:0000313" key="7">
    <source>
        <dbReference type="EMBL" id="MBB2997415.1"/>
    </source>
</evidence>
<reference evidence="7 8" key="1">
    <citation type="submission" date="2020-08" db="EMBL/GenBank/DDBJ databases">
        <title>Sequencing the genomes of 1000 actinobacteria strains.</title>
        <authorList>
            <person name="Klenk H.-P."/>
        </authorList>
    </citation>
    <scope>NUCLEOTIDE SEQUENCE [LARGE SCALE GENOMIC DNA]</scope>
    <source>
        <strain evidence="7 8">DSM 22826</strain>
    </source>
</reference>
<dbReference type="GO" id="GO:0016772">
    <property type="term" value="F:transferase activity, transferring phosphorus-containing groups"/>
    <property type="evidence" value="ECO:0007669"/>
    <property type="project" value="InterPro"/>
</dbReference>
<evidence type="ECO:0000259" key="4">
    <source>
        <dbReference type="Pfam" id="PF11380"/>
    </source>
</evidence>
<comment type="similarity">
    <text evidence="1">Belongs to the stealth family.</text>
</comment>
<dbReference type="PANTHER" id="PTHR24045">
    <property type="match status" value="1"/>
</dbReference>
<feature type="domain" description="Stealth protein CR2 conserved region 2" evidence="4">
    <location>
        <begin position="163"/>
        <end position="268"/>
    </location>
</feature>
<dbReference type="AlphaFoldDB" id="A0A839QRW4"/>
<evidence type="ECO:0000259" key="5">
    <source>
        <dbReference type="Pfam" id="PF17101"/>
    </source>
</evidence>
<evidence type="ECO:0000313" key="8">
    <source>
        <dbReference type="Proteomes" id="UP000523000"/>
    </source>
</evidence>
<evidence type="ECO:0000256" key="1">
    <source>
        <dbReference type="ARBA" id="ARBA00007583"/>
    </source>
</evidence>
<proteinExistence type="inferred from homology"/>
<dbReference type="Pfam" id="PF17102">
    <property type="entry name" value="Stealth_CR3"/>
    <property type="match status" value="1"/>
</dbReference>
<evidence type="ECO:0000259" key="6">
    <source>
        <dbReference type="Pfam" id="PF17102"/>
    </source>
</evidence>
<gene>
    <name evidence="7" type="ORF">E9229_003662</name>
</gene>
<protein>
    <recommendedName>
        <fullName evidence="9">Sugar phosphotransferase</fullName>
    </recommendedName>
</protein>
<dbReference type="GO" id="GO:0000271">
    <property type="term" value="P:polysaccharide biosynthetic process"/>
    <property type="evidence" value="ECO:0007669"/>
    <property type="project" value="UniProtKB-KW"/>
</dbReference>